<dbReference type="EMBL" id="PGOL01000932">
    <property type="protein sequence ID" value="PKI62742.1"/>
    <property type="molecule type" value="Genomic_DNA"/>
</dbReference>
<name>A0A2I0K2H8_PUNGR</name>
<reference evidence="2 3" key="1">
    <citation type="submission" date="2017-11" db="EMBL/GenBank/DDBJ databases">
        <title>De-novo sequencing of pomegranate (Punica granatum L.) genome.</title>
        <authorList>
            <person name="Akparov Z."/>
            <person name="Amiraslanov A."/>
            <person name="Hajiyeva S."/>
            <person name="Abbasov M."/>
            <person name="Kaur K."/>
            <person name="Hamwieh A."/>
            <person name="Solovyev V."/>
            <person name="Salamov A."/>
            <person name="Braich B."/>
            <person name="Kosarev P."/>
            <person name="Mahmoud A."/>
            <person name="Hajiyev E."/>
            <person name="Babayeva S."/>
            <person name="Izzatullayeva V."/>
            <person name="Mammadov A."/>
            <person name="Mammadov A."/>
            <person name="Sharifova S."/>
            <person name="Ojaghi J."/>
            <person name="Eynullazada K."/>
            <person name="Bayramov B."/>
            <person name="Abdulazimova A."/>
            <person name="Shahmuradov I."/>
        </authorList>
    </citation>
    <scope>NUCLEOTIDE SEQUENCE [LARGE SCALE GENOMIC DNA]</scope>
    <source>
        <strain evidence="3">cv. AG2017</strain>
        <tissue evidence="2">Leaf</tissue>
    </source>
</reference>
<evidence type="ECO:0000256" key="1">
    <source>
        <dbReference type="SAM" id="MobiDB-lite"/>
    </source>
</evidence>
<dbReference type="AlphaFoldDB" id="A0A2I0K2H8"/>
<comment type="caution">
    <text evidence="2">The sequence shown here is derived from an EMBL/GenBank/DDBJ whole genome shotgun (WGS) entry which is preliminary data.</text>
</comment>
<evidence type="ECO:0000313" key="2">
    <source>
        <dbReference type="EMBL" id="PKI62742.1"/>
    </source>
</evidence>
<protein>
    <submittedName>
        <fullName evidence="2">Uncharacterized protein</fullName>
    </submittedName>
</protein>
<accession>A0A2I0K2H8</accession>
<dbReference type="Proteomes" id="UP000233551">
    <property type="component" value="Unassembled WGS sequence"/>
</dbReference>
<evidence type="ECO:0000313" key="3">
    <source>
        <dbReference type="Proteomes" id="UP000233551"/>
    </source>
</evidence>
<organism evidence="2 3">
    <name type="scientific">Punica granatum</name>
    <name type="common">Pomegranate</name>
    <dbReference type="NCBI Taxonomy" id="22663"/>
    <lineage>
        <taxon>Eukaryota</taxon>
        <taxon>Viridiplantae</taxon>
        <taxon>Streptophyta</taxon>
        <taxon>Embryophyta</taxon>
        <taxon>Tracheophyta</taxon>
        <taxon>Spermatophyta</taxon>
        <taxon>Magnoliopsida</taxon>
        <taxon>eudicotyledons</taxon>
        <taxon>Gunneridae</taxon>
        <taxon>Pentapetalae</taxon>
        <taxon>rosids</taxon>
        <taxon>malvids</taxon>
        <taxon>Myrtales</taxon>
        <taxon>Lythraceae</taxon>
        <taxon>Punica</taxon>
    </lineage>
</organism>
<gene>
    <name evidence="2" type="ORF">CRG98_016841</name>
</gene>
<keyword evidence="3" id="KW-1185">Reference proteome</keyword>
<feature type="region of interest" description="Disordered" evidence="1">
    <location>
        <begin position="86"/>
        <end position="115"/>
    </location>
</feature>
<sequence length="115" mass="12666">MPMQVDTWRAHDPAELNCPIRLSWRHVLPGRRRAIARANGEPHADSPSGATSGEVRPQRFAAFVHPVISKLSGACCCLSEHLTTQRTTPFQPNNELGDDMGLPRASSFMEKSDTS</sequence>
<proteinExistence type="predicted"/>